<dbReference type="InterPro" id="IPR053202">
    <property type="entry name" value="EGF_Rcpt_Signaling_Reg"/>
</dbReference>
<dbReference type="GO" id="GO:0016197">
    <property type="term" value="P:endosomal transport"/>
    <property type="evidence" value="ECO:0007669"/>
    <property type="project" value="TreeGrafter"/>
</dbReference>
<evidence type="ECO:0000313" key="3">
    <source>
        <dbReference type="EMBL" id="VFK64726.1"/>
    </source>
</evidence>
<accession>A0A451AFB3</accession>
<dbReference type="GO" id="GO:0005737">
    <property type="term" value="C:cytoplasm"/>
    <property type="evidence" value="ECO:0007669"/>
    <property type="project" value="GOC"/>
</dbReference>
<dbReference type="InterPro" id="IPR006342">
    <property type="entry name" value="FkbM_mtfrase"/>
</dbReference>
<dbReference type="GO" id="GO:0008168">
    <property type="term" value="F:methyltransferase activity"/>
    <property type="evidence" value="ECO:0007669"/>
    <property type="project" value="UniProtKB-KW"/>
</dbReference>
<evidence type="ECO:0000259" key="1">
    <source>
        <dbReference type="Pfam" id="PF05050"/>
    </source>
</evidence>
<dbReference type="SUPFAM" id="SSF53335">
    <property type="entry name" value="S-adenosyl-L-methionine-dependent methyltransferases"/>
    <property type="match status" value="1"/>
</dbReference>
<proteinExistence type="predicted"/>
<dbReference type="GO" id="GO:0005886">
    <property type="term" value="C:plasma membrane"/>
    <property type="evidence" value="ECO:0007669"/>
    <property type="project" value="TreeGrafter"/>
</dbReference>
<name>A0A451AFB3_9GAMM</name>
<dbReference type="GO" id="GO:0032259">
    <property type="term" value="P:methylation"/>
    <property type="evidence" value="ECO:0007669"/>
    <property type="project" value="UniProtKB-KW"/>
</dbReference>
<dbReference type="PANTHER" id="PTHR34009">
    <property type="entry name" value="PROTEIN STAR"/>
    <property type="match status" value="1"/>
</dbReference>
<dbReference type="EMBL" id="CAADFY010000101">
    <property type="protein sequence ID" value="VFK56978.1"/>
    <property type="molecule type" value="Genomic_DNA"/>
</dbReference>
<keyword evidence="3" id="KW-0808">Transferase</keyword>
<keyword evidence="3" id="KW-0489">Methyltransferase</keyword>
<dbReference type="Pfam" id="PF05050">
    <property type="entry name" value="Methyltransf_21"/>
    <property type="match status" value="1"/>
</dbReference>
<organism evidence="3">
    <name type="scientific">Candidatus Kentrum sp. TUN</name>
    <dbReference type="NCBI Taxonomy" id="2126343"/>
    <lineage>
        <taxon>Bacteria</taxon>
        <taxon>Pseudomonadati</taxon>
        <taxon>Pseudomonadota</taxon>
        <taxon>Gammaproteobacteria</taxon>
        <taxon>Candidatus Kentrum</taxon>
    </lineage>
</organism>
<gene>
    <name evidence="3" type="ORF">BECKTUN1418E_GA0071001_109810</name>
    <name evidence="2" type="ORF">BECKTUN1418F_GA0071002_11013</name>
</gene>
<dbReference type="GO" id="GO:0006888">
    <property type="term" value="P:endoplasmic reticulum to Golgi vesicle-mediated transport"/>
    <property type="evidence" value="ECO:0007669"/>
    <property type="project" value="TreeGrafter"/>
</dbReference>
<dbReference type="InterPro" id="IPR029063">
    <property type="entry name" value="SAM-dependent_MTases_sf"/>
</dbReference>
<feature type="domain" description="Methyltransferase FkbM" evidence="1">
    <location>
        <begin position="121"/>
        <end position="169"/>
    </location>
</feature>
<sequence>MKATDQTKSGPILRLIRIDRRKKESCYLLDSAYDVTSQTGEDGVIDKIFEIIGPTNRVCVEFGAWDGKTLSNTYNLIRNKHWDGLLIEGNPDKYQQLTQTYANVARANCVCGLVEISGLNSLDAYLERNRLPSDPDLLSIDIDGNDYHVWSSLERFRPRIIICEFNPSIPNDVLFVQPPDMEKNQGCSLSALIELGKKKGYELIAAMPWNGIFVVREEFAKFGIADNSIDAMYLPRVDGRLFQGYDGTLFNVGLEPGWAMEGISLAYDELQIMPPEKRRYPDAISKK</sequence>
<dbReference type="AlphaFoldDB" id="A0A451AFB3"/>
<protein>
    <submittedName>
        <fullName evidence="3">Methyltransferase FkbM domain-containing protein</fullName>
    </submittedName>
</protein>
<reference evidence="3" key="1">
    <citation type="submission" date="2019-02" db="EMBL/GenBank/DDBJ databases">
        <authorList>
            <person name="Gruber-Vodicka R. H."/>
            <person name="Seah K. B. B."/>
        </authorList>
    </citation>
    <scope>NUCLEOTIDE SEQUENCE</scope>
    <source>
        <strain evidence="3">BECK_BY2</strain>
        <strain evidence="2">BECK_BY3</strain>
    </source>
</reference>
<evidence type="ECO:0000313" key="2">
    <source>
        <dbReference type="EMBL" id="VFK56978.1"/>
    </source>
</evidence>
<dbReference type="EMBL" id="CAADFV010000098">
    <property type="protein sequence ID" value="VFK64726.1"/>
    <property type="molecule type" value="Genomic_DNA"/>
</dbReference>
<dbReference type="PANTHER" id="PTHR34009:SF2">
    <property type="entry name" value="PROTEIN STAR"/>
    <property type="match status" value="1"/>
</dbReference>